<dbReference type="GO" id="GO:0004467">
    <property type="term" value="F:long-chain fatty acid-CoA ligase activity"/>
    <property type="evidence" value="ECO:0007669"/>
    <property type="project" value="TreeGrafter"/>
</dbReference>
<dbReference type="RefSeq" id="WP_175326842.1">
    <property type="nucleotide sequence ID" value="NZ_BAAAWP010000001.1"/>
</dbReference>
<dbReference type="GO" id="GO:0005524">
    <property type="term" value="F:ATP binding"/>
    <property type="evidence" value="ECO:0007669"/>
    <property type="project" value="UniProtKB-KW"/>
</dbReference>
<dbReference type="SUPFAM" id="SSF56801">
    <property type="entry name" value="Acetyl-CoA synthetase-like"/>
    <property type="match status" value="1"/>
</dbReference>
<dbReference type="Pfam" id="PF00501">
    <property type="entry name" value="AMP-binding"/>
    <property type="match status" value="1"/>
</dbReference>
<keyword evidence="2" id="KW-0597">Phosphoprotein</keyword>
<dbReference type="EMBL" id="JABMCG010000126">
    <property type="protein sequence ID" value="NUU29651.1"/>
    <property type="molecule type" value="Genomic_DNA"/>
</dbReference>
<dbReference type="InterPro" id="IPR020845">
    <property type="entry name" value="AMP-binding_CS"/>
</dbReference>
<feature type="region of interest" description="Disordered" evidence="5">
    <location>
        <begin position="697"/>
        <end position="719"/>
    </location>
</feature>
<evidence type="ECO:0000256" key="3">
    <source>
        <dbReference type="ARBA" id="ARBA00022741"/>
    </source>
</evidence>
<evidence type="ECO:0000256" key="5">
    <source>
        <dbReference type="SAM" id="MobiDB-lite"/>
    </source>
</evidence>
<dbReference type="InterPro" id="IPR009081">
    <property type="entry name" value="PP-bd_ACP"/>
</dbReference>
<evidence type="ECO:0000313" key="7">
    <source>
        <dbReference type="EMBL" id="NUU29651.1"/>
    </source>
</evidence>
<evidence type="ECO:0000259" key="6">
    <source>
        <dbReference type="PROSITE" id="PS50075"/>
    </source>
</evidence>
<dbReference type="InterPro" id="IPR010080">
    <property type="entry name" value="Thioester_reductase-like_dom"/>
</dbReference>
<dbReference type="AlphaFoldDB" id="A0A850DXK1"/>
<protein>
    <submittedName>
        <fullName evidence="7">Thioester reductase domain-containing protein</fullName>
    </submittedName>
</protein>
<accession>A0A850DXK1</accession>
<evidence type="ECO:0000256" key="1">
    <source>
        <dbReference type="ARBA" id="ARBA00022450"/>
    </source>
</evidence>
<dbReference type="PROSITE" id="PS50075">
    <property type="entry name" value="CARRIER"/>
    <property type="match status" value="1"/>
</dbReference>
<comment type="caution">
    <text evidence="7">The sequence shown here is derived from an EMBL/GenBank/DDBJ whole genome shotgun (WGS) entry which is preliminary data.</text>
</comment>
<keyword evidence="3" id="KW-0547">Nucleotide-binding</keyword>
<dbReference type="Gene3D" id="1.10.1200.10">
    <property type="entry name" value="ACP-like"/>
    <property type="match status" value="1"/>
</dbReference>
<dbReference type="Proteomes" id="UP000539146">
    <property type="component" value="Unassembled WGS sequence"/>
</dbReference>
<keyword evidence="1" id="KW-0596">Phosphopantetheine</keyword>
<feature type="domain" description="Carrier" evidence="6">
    <location>
        <begin position="587"/>
        <end position="663"/>
    </location>
</feature>
<gene>
    <name evidence="7" type="ORF">HP467_16290</name>
</gene>
<reference evidence="7 8" key="1">
    <citation type="submission" date="2020-05" db="EMBL/GenBank/DDBJ databases">
        <title>Genome Sequencing of Type Strains.</title>
        <authorList>
            <person name="Lemaire J.F."/>
            <person name="Inderbitzin P."/>
            <person name="Gregorio O.A."/>
            <person name="Collins S.B."/>
            <person name="Wespe N."/>
            <person name="Knight-Connoni V."/>
        </authorList>
    </citation>
    <scope>NUCLEOTIDE SEQUENCE [LARGE SCALE GENOMIC DNA]</scope>
    <source>
        <strain evidence="7 8">DSM 20512</strain>
    </source>
</reference>
<dbReference type="InterPro" id="IPR013120">
    <property type="entry name" value="FAR_NAD-bd"/>
</dbReference>
<organism evidence="7 8">
    <name type="scientific">Curtobacterium citreum</name>
    <dbReference type="NCBI Taxonomy" id="2036"/>
    <lineage>
        <taxon>Bacteria</taxon>
        <taxon>Bacillati</taxon>
        <taxon>Actinomycetota</taxon>
        <taxon>Actinomycetes</taxon>
        <taxon>Micrococcales</taxon>
        <taxon>Microbacteriaceae</taxon>
        <taxon>Curtobacterium</taxon>
    </lineage>
</organism>
<proteinExistence type="predicted"/>
<dbReference type="Pfam" id="PF07993">
    <property type="entry name" value="NAD_binding_4"/>
    <property type="match status" value="1"/>
</dbReference>
<dbReference type="PROSITE" id="PS00455">
    <property type="entry name" value="AMP_BINDING"/>
    <property type="match status" value="1"/>
</dbReference>
<dbReference type="NCBIfam" id="TIGR01746">
    <property type="entry name" value="Thioester-redct"/>
    <property type="match status" value="1"/>
</dbReference>
<dbReference type="InterPro" id="IPR042099">
    <property type="entry name" value="ANL_N_sf"/>
</dbReference>
<feature type="compositionally biased region" description="Low complexity" evidence="5">
    <location>
        <begin position="702"/>
        <end position="719"/>
    </location>
</feature>
<dbReference type="SUPFAM" id="SSF47336">
    <property type="entry name" value="ACP-like"/>
    <property type="match status" value="1"/>
</dbReference>
<dbReference type="Gene3D" id="3.40.50.720">
    <property type="entry name" value="NAD(P)-binding Rossmann-like Domain"/>
    <property type="match status" value="1"/>
</dbReference>
<dbReference type="PANTHER" id="PTHR43272:SF33">
    <property type="entry name" value="AMP-BINDING DOMAIN-CONTAINING PROTEIN-RELATED"/>
    <property type="match status" value="1"/>
</dbReference>
<dbReference type="GO" id="GO:0016020">
    <property type="term" value="C:membrane"/>
    <property type="evidence" value="ECO:0007669"/>
    <property type="project" value="TreeGrafter"/>
</dbReference>
<sequence>MDQHHDDTSVEAVFAQHADHTALRHRDGTTVTDTSFRELWDRAGSVAAVLGETVSAGDRVAVLGAATADVVTLELAAWILGAVTVPLQTSAPVSALRAIVDETEPVWLGVAAEHLPTARAVLATSDAAVRTVLLDAGDEDGDQGLPTLGALVGRGTDLSRPTPWHPAAGEDPLALLLYTSGSTGTPKGAMYTRAMVERLWHALRPDRSDRTAPDTTAAPAADVVGYAYLPMSHLTGRAAVLATLGRGGTLALATSTDLSTLFEDLRVYAPTELVLVPRVAEMIRQEGEREEQRRLAGAGADADATDPAAVRAAVQADLRVRALGGRIRQAICASAPLTPELRAYVEDCLGTTLHDLYGSTEAGSILRDGVVQQPPVTEHKLVDVPELGYRTTDRPHPRGELLVKSTAVIPGYFRRPDVTAAVFDEDGFYRTGDVMAQTGPDTYVYLDRRNNVIKLSQGEFVAVAALEATYGGTPEVRQVALHGDSRHAFLLAVVVPTDPAATERDVLAALQRTAREHGLAPYEVPRGVIVEPDPFTVENGMLSDARKLLRPRFTERYGERFAAVYAAVDAQQSGTLVAALREHVADEPVVDTVVRAAQEFLHAEVSPETAAAARFSDLGGDSLSALTFSGILEDVFDAEVPVGVITDPTNDLAAVAAFVERSAADDRPSVARMHGADPTVLRAADLRLDRLLGTVPEPVGRPTASRAAADPAADRAAAAGTDAGPRTVLLTGGNGYLGRFTVIDWLERLAPVGGTLVCLVRGADDADARRRLEAAFAADPAFVARLDELDGALEVVAGDVSEHLLGLDEARWRDLAARVDLIAHAAALVNHVLPYSALFGPNVVGTAEVLRLAIAAGSVPVTFVSSVAVAGGARPSTTEDVAPDAPAALDERADLRTTIPEWTVADEYANGYGASKWASEVLLREAHEHHGVPVAVFRSDMVLAHPRWRGQVNLPDVFTRLVWSVLATGLAPASFVQRAPDGSRQRSHYDGLPADFTAAAIDAIGAAVTSGHHTYNVVNPHDDGVSLDTFVDWLVEDGHPVERIADHTEWVTRFREALTALPDEDRARSVLPLMHAFAVPEAPHAGSAIPADGFAAAVRRVRPLGSPTIPSLDHALIAKVADDLAFLGLLTPTRVGAR</sequence>
<dbReference type="InterPro" id="IPR000873">
    <property type="entry name" value="AMP-dep_synth/lig_dom"/>
</dbReference>
<evidence type="ECO:0000256" key="4">
    <source>
        <dbReference type="ARBA" id="ARBA00022840"/>
    </source>
</evidence>
<dbReference type="InterPro" id="IPR036291">
    <property type="entry name" value="NAD(P)-bd_dom_sf"/>
</dbReference>
<keyword evidence="4" id="KW-0067">ATP-binding</keyword>
<dbReference type="InterPro" id="IPR036736">
    <property type="entry name" value="ACP-like_sf"/>
</dbReference>
<evidence type="ECO:0000256" key="2">
    <source>
        <dbReference type="ARBA" id="ARBA00022553"/>
    </source>
</evidence>
<dbReference type="Pfam" id="PF00550">
    <property type="entry name" value="PP-binding"/>
    <property type="match status" value="1"/>
</dbReference>
<name>A0A850DXK1_9MICO</name>
<dbReference type="Gene3D" id="3.40.50.12780">
    <property type="entry name" value="N-terminal domain of ligase-like"/>
    <property type="match status" value="1"/>
</dbReference>
<evidence type="ECO:0000313" key="8">
    <source>
        <dbReference type="Proteomes" id="UP000539146"/>
    </source>
</evidence>
<dbReference type="SUPFAM" id="SSF51735">
    <property type="entry name" value="NAD(P)-binding Rossmann-fold domains"/>
    <property type="match status" value="1"/>
</dbReference>
<dbReference type="PANTHER" id="PTHR43272">
    <property type="entry name" value="LONG-CHAIN-FATTY-ACID--COA LIGASE"/>
    <property type="match status" value="1"/>
</dbReference>